<dbReference type="OrthoDB" id="7508352at2"/>
<reference evidence="2 3" key="1">
    <citation type="submission" date="2018-05" db="EMBL/GenBank/DDBJ databases">
        <title>Genomic Encyclopedia of Type Strains, Phase IV (KMG-IV): sequencing the most valuable type-strain genomes for metagenomic binning, comparative biology and taxonomic classification.</title>
        <authorList>
            <person name="Goeker M."/>
        </authorList>
    </citation>
    <scope>NUCLEOTIDE SEQUENCE [LARGE SCALE GENOMIC DNA]</scope>
    <source>
        <strain evidence="2 3">DSM 16097</strain>
    </source>
</reference>
<sequence length="74" mass="8301">MTGRFSNFDGPGAGLRRDAVQRSDRFREAETNTGLKVIMHHGIWQVRMDGGFHGDYHQEEPAHAAAALLRRSLP</sequence>
<keyword evidence="3" id="KW-1185">Reference proteome</keyword>
<proteinExistence type="predicted"/>
<gene>
    <name evidence="2" type="ORF">C7455_10228</name>
</gene>
<name>A0A316GK85_9RHOB</name>
<evidence type="ECO:0000256" key="1">
    <source>
        <dbReference type="SAM" id="MobiDB-lite"/>
    </source>
</evidence>
<dbReference type="Proteomes" id="UP000245708">
    <property type="component" value="Unassembled WGS sequence"/>
</dbReference>
<evidence type="ECO:0000313" key="3">
    <source>
        <dbReference type="Proteomes" id="UP000245708"/>
    </source>
</evidence>
<dbReference type="RefSeq" id="WP_109666241.1">
    <property type="nucleotide sequence ID" value="NZ_QGGW01000002.1"/>
</dbReference>
<evidence type="ECO:0000313" key="2">
    <source>
        <dbReference type="EMBL" id="PWK61343.1"/>
    </source>
</evidence>
<feature type="compositionally biased region" description="Basic and acidic residues" evidence="1">
    <location>
        <begin position="15"/>
        <end position="27"/>
    </location>
</feature>
<feature type="region of interest" description="Disordered" evidence="1">
    <location>
        <begin position="1"/>
        <end position="27"/>
    </location>
</feature>
<protein>
    <submittedName>
        <fullName evidence="2">Uncharacterized protein</fullName>
    </submittedName>
</protein>
<organism evidence="2 3">
    <name type="scientific">Roseicyclus mahoneyensis</name>
    <dbReference type="NCBI Taxonomy" id="164332"/>
    <lineage>
        <taxon>Bacteria</taxon>
        <taxon>Pseudomonadati</taxon>
        <taxon>Pseudomonadota</taxon>
        <taxon>Alphaproteobacteria</taxon>
        <taxon>Rhodobacterales</taxon>
        <taxon>Roseobacteraceae</taxon>
        <taxon>Roseicyclus</taxon>
    </lineage>
</organism>
<comment type="caution">
    <text evidence="2">The sequence shown here is derived from an EMBL/GenBank/DDBJ whole genome shotgun (WGS) entry which is preliminary data.</text>
</comment>
<dbReference type="AlphaFoldDB" id="A0A316GK85"/>
<dbReference type="EMBL" id="QGGW01000002">
    <property type="protein sequence ID" value="PWK61343.1"/>
    <property type="molecule type" value="Genomic_DNA"/>
</dbReference>
<accession>A0A316GK85</accession>